<comment type="caution">
    <text evidence="3">The sequence shown here is derived from an EMBL/GenBank/DDBJ whole genome shotgun (WGS) entry which is preliminary data.</text>
</comment>
<dbReference type="RefSeq" id="WP_133351151.1">
    <property type="nucleotide sequence ID" value="NZ_SMZQ01000010.1"/>
</dbReference>
<feature type="compositionally biased region" description="Pro residues" evidence="1">
    <location>
        <begin position="128"/>
        <end position="145"/>
    </location>
</feature>
<feature type="compositionally biased region" description="Basic and acidic residues" evidence="1">
    <location>
        <begin position="149"/>
        <end position="164"/>
    </location>
</feature>
<dbReference type="PROSITE" id="PS51257">
    <property type="entry name" value="PROKAR_LIPOPROTEIN"/>
    <property type="match status" value="1"/>
</dbReference>
<feature type="compositionally biased region" description="Polar residues" evidence="1">
    <location>
        <begin position="118"/>
        <end position="127"/>
    </location>
</feature>
<evidence type="ECO:0000313" key="4">
    <source>
        <dbReference type="Proteomes" id="UP000294621"/>
    </source>
</evidence>
<reference evidence="3 4" key="1">
    <citation type="submission" date="2019-03" db="EMBL/GenBank/DDBJ databases">
        <title>Genome Sequencing and Assembly of Various Microbes Isolated from Partially Reclaimed Soil and Acid Mine Drainage (AMD) Site.</title>
        <authorList>
            <person name="Steinbock B."/>
            <person name="Bechtold R."/>
            <person name="Sevigny J.L."/>
            <person name="Thomas D."/>
            <person name="Cuthill L.R."/>
            <person name="Aveiro Johannsen E.J."/>
            <person name="Thomas K."/>
            <person name="Ghosh A."/>
        </authorList>
    </citation>
    <scope>NUCLEOTIDE SEQUENCE [LARGE SCALE GENOMIC DNA]</scope>
    <source>
        <strain evidence="3 4">S-A1</strain>
    </source>
</reference>
<sequence>MRFDRGNRMALGWSAAAVAAGLLTGCGAVETGLKPDAARQLQARVLEVTQASSQSDPAAALKALDGLDAELAAAQARGDISEERRRSIATIATAVRADLQDSVAAAEKAAAEKAAAGQTANEQGGTQTPPPAVQEPAPAPVPEPQPQEAGKDDDKRDDKGKGND</sequence>
<gene>
    <name evidence="3" type="ORF">E2R57_17370</name>
</gene>
<organism evidence="3 4">
    <name type="scientific">Arthrobacter nitrophenolicus</name>
    <dbReference type="NCBI Taxonomy" id="683150"/>
    <lineage>
        <taxon>Bacteria</taxon>
        <taxon>Bacillati</taxon>
        <taxon>Actinomycetota</taxon>
        <taxon>Actinomycetes</taxon>
        <taxon>Micrococcales</taxon>
        <taxon>Micrococcaceae</taxon>
        <taxon>Arthrobacter</taxon>
    </lineage>
</organism>
<dbReference type="Proteomes" id="UP000294621">
    <property type="component" value="Unassembled WGS sequence"/>
</dbReference>
<proteinExistence type="predicted"/>
<feature type="chain" id="PRO_5038997413" description="Mucin-associated surface protein" evidence="2">
    <location>
        <begin position="20"/>
        <end position="164"/>
    </location>
</feature>
<evidence type="ECO:0000256" key="1">
    <source>
        <dbReference type="SAM" id="MobiDB-lite"/>
    </source>
</evidence>
<feature type="signal peptide" evidence="2">
    <location>
        <begin position="1"/>
        <end position="19"/>
    </location>
</feature>
<evidence type="ECO:0008006" key="5">
    <source>
        <dbReference type="Google" id="ProtNLM"/>
    </source>
</evidence>
<protein>
    <recommendedName>
        <fullName evidence="5">Mucin-associated surface protein</fullName>
    </recommendedName>
</protein>
<dbReference type="EMBL" id="SMZQ01000010">
    <property type="protein sequence ID" value="TDL33678.1"/>
    <property type="molecule type" value="Genomic_DNA"/>
</dbReference>
<accession>A0A4V3B0M8</accession>
<name>A0A4V3B0M8_9MICC</name>
<keyword evidence="2" id="KW-0732">Signal</keyword>
<dbReference type="STRING" id="683150.G205_12020"/>
<dbReference type="AlphaFoldDB" id="A0A4V3B0M8"/>
<feature type="region of interest" description="Disordered" evidence="1">
    <location>
        <begin position="102"/>
        <end position="164"/>
    </location>
</feature>
<feature type="compositionally biased region" description="Low complexity" evidence="1">
    <location>
        <begin position="104"/>
        <end position="116"/>
    </location>
</feature>
<evidence type="ECO:0000313" key="3">
    <source>
        <dbReference type="EMBL" id="TDL33678.1"/>
    </source>
</evidence>
<evidence type="ECO:0000256" key="2">
    <source>
        <dbReference type="SAM" id="SignalP"/>
    </source>
</evidence>